<organism evidence="1 2">
    <name type="scientific">Aquimarina rubra</name>
    <dbReference type="NCBI Taxonomy" id="1920033"/>
    <lineage>
        <taxon>Bacteria</taxon>
        <taxon>Pseudomonadati</taxon>
        <taxon>Bacteroidota</taxon>
        <taxon>Flavobacteriia</taxon>
        <taxon>Flavobacteriales</taxon>
        <taxon>Flavobacteriaceae</taxon>
        <taxon>Aquimarina</taxon>
    </lineage>
</organism>
<comment type="caution">
    <text evidence="1">The sequence shown here is derived from an EMBL/GenBank/DDBJ whole genome shotgun (WGS) entry which is preliminary data.</text>
</comment>
<keyword evidence="2" id="KW-1185">Reference proteome</keyword>
<proteinExistence type="predicted"/>
<reference evidence="2" key="1">
    <citation type="journal article" date="2019" name="Int. J. Syst. Evol. Microbiol.">
        <title>The Global Catalogue of Microorganisms (GCM) 10K type strain sequencing project: providing services to taxonomists for standard genome sequencing and annotation.</title>
        <authorList>
            <consortium name="The Broad Institute Genomics Platform"/>
            <consortium name="The Broad Institute Genome Sequencing Center for Infectious Disease"/>
            <person name="Wu L."/>
            <person name="Ma J."/>
        </authorList>
    </citation>
    <scope>NUCLEOTIDE SEQUENCE [LARGE SCALE GENOMIC DNA]</scope>
    <source>
        <strain evidence="2">KCTC 52274</strain>
    </source>
</reference>
<dbReference type="RefSeq" id="WP_378295180.1">
    <property type="nucleotide sequence ID" value="NZ_JBHULE010000035.1"/>
</dbReference>
<protein>
    <submittedName>
        <fullName evidence="1">Uncharacterized protein</fullName>
    </submittedName>
</protein>
<dbReference type="EMBL" id="JBHULE010000035">
    <property type="protein sequence ID" value="MFD2565363.1"/>
    <property type="molecule type" value="Genomic_DNA"/>
</dbReference>
<gene>
    <name evidence="1" type="ORF">ACFSR1_21980</name>
</gene>
<accession>A0ABW5LN72</accession>
<dbReference type="Proteomes" id="UP001597319">
    <property type="component" value="Unassembled WGS sequence"/>
</dbReference>
<evidence type="ECO:0000313" key="2">
    <source>
        <dbReference type="Proteomes" id="UP001597319"/>
    </source>
</evidence>
<name>A0ABW5LN72_9FLAO</name>
<evidence type="ECO:0000313" key="1">
    <source>
        <dbReference type="EMBL" id="MFD2565363.1"/>
    </source>
</evidence>
<sequence length="57" mass="6718">MSINTFIPQQNGRTIKTKDGKKVKNQIDYWKTKINSRKCQEFSEMSYWEVVCTSNAL</sequence>